<accession>A0A239IIK5</accession>
<dbReference type="OrthoDB" id="1768072at2"/>
<evidence type="ECO:0000313" key="2">
    <source>
        <dbReference type="Proteomes" id="UP000198304"/>
    </source>
</evidence>
<keyword evidence="2" id="KW-1185">Reference proteome</keyword>
<dbReference type="EMBL" id="FZOJ01000028">
    <property type="protein sequence ID" value="SNS92843.1"/>
    <property type="molecule type" value="Genomic_DNA"/>
</dbReference>
<reference evidence="1 2" key="1">
    <citation type="submission" date="2017-06" db="EMBL/GenBank/DDBJ databases">
        <authorList>
            <person name="Kim H.J."/>
            <person name="Triplett B.A."/>
        </authorList>
    </citation>
    <scope>NUCLEOTIDE SEQUENCE [LARGE SCALE GENOMIC DNA]</scope>
    <source>
        <strain evidence="1 2">SCA</strain>
    </source>
</reference>
<sequence>MKSIEEYILAFEALHFLLKKTGVNSWVNWIDVDIELAKENCERAIIREMMRRRKFMLLRNIQNGKYGLGGEVYFELFKKYINFSADDGIAVEYIEKCAQYLNSLNAEVINSYYHYYRR</sequence>
<dbReference type="Proteomes" id="UP000198304">
    <property type="component" value="Unassembled WGS sequence"/>
</dbReference>
<protein>
    <submittedName>
        <fullName evidence="1">Uncharacterized protein</fullName>
    </submittedName>
</protein>
<dbReference type="AlphaFoldDB" id="A0A239IIK5"/>
<evidence type="ECO:0000313" key="1">
    <source>
        <dbReference type="EMBL" id="SNS92843.1"/>
    </source>
</evidence>
<organism evidence="1 2">
    <name type="scientific">Anaerovirgula multivorans</name>
    <dbReference type="NCBI Taxonomy" id="312168"/>
    <lineage>
        <taxon>Bacteria</taxon>
        <taxon>Bacillati</taxon>
        <taxon>Bacillota</taxon>
        <taxon>Clostridia</taxon>
        <taxon>Peptostreptococcales</taxon>
        <taxon>Natronincolaceae</taxon>
        <taxon>Anaerovirgula</taxon>
    </lineage>
</organism>
<proteinExistence type="predicted"/>
<dbReference type="RefSeq" id="WP_089284608.1">
    <property type="nucleotide sequence ID" value="NZ_FZOJ01000028.1"/>
</dbReference>
<name>A0A239IIK5_9FIRM</name>
<gene>
    <name evidence="1" type="ORF">SAMN05446037_102813</name>
</gene>